<reference evidence="4" key="1">
    <citation type="journal article" date="2022" name="Int. J. Syst. Evol. Microbiol.">
        <title>Genome-based, phenotypic and chemotaxonomic classification of Faecalibacterium strains: proposal of three novel species Faecalibacterium duncaniae sp. nov., Faecalibacterium hattorii sp. nov. and Faecalibacterium gallinarum sp. nov. .</title>
        <authorList>
            <person name="Sakamoto M."/>
            <person name="Sakurai N."/>
            <person name="Tanno H."/>
            <person name="Iino T."/>
            <person name="Ohkuma M."/>
            <person name="Endo A."/>
        </authorList>
    </citation>
    <scope>NUCLEOTIDE SEQUENCE</scope>
    <source>
        <strain evidence="4">JCM 17207</strain>
    </source>
</reference>
<evidence type="ECO:0000313" key="4">
    <source>
        <dbReference type="EMBL" id="GJN65480.1"/>
    </source>
</evidence>
<proteinExistence type="predicted"/>
<name>A0AA37J065_9FIRM</name>
<dbReference type="Proteomes" id="UP001055185">
    <property type="component" value="Unassembled WGS sequence"/>
</dbReference>
<sequence>MKSLTLPVVFAADENYLVPAYVAAFSLVQNTRPETELVLYFMIPVGLPEAGRRLLSSLGCPGRCRVEWIEMREQFENAKMQISYITPATYYRLLLPELLPQWGRCLYLDADLVVEEDLTGLYLSLPEDSYLAGVVAGNPALPGLKGEARARHAALLGLENLDGYINAGVLVCNLEKMRRDDLVPRFLERVAQNYPYQDQDILNALCAGGIAHAPRKYNVCPLNGPDTLPPGLLSREEEARVRAAYRAPAVVHYAQPQKPWLSRRFPMAEHWWRYCDAADPAIRREFLAPYIRRNRWRAPVIRLKHSRPVMGSWQALKRGRQLLRGEGGGK</sequence>
<protein>
    <submittedName>
        <fullName evidence="4">Stress protein</fullName>
    </submittedName>
</protein>
<dbReference type="RefSeq" id="WP_238317696.1">
    <property type="nucleotide sequence ID" value="NZ_BQKV01000098.1"/>
</dbReference>
<keyword evidence="1" id="KW-0328">Glycosyltransferase</keyword>
<dbReference type="Pfam" id="PF01501">
    <property type="entry name" value="Glyco_transf_8"/>
    <property type="match status" value="1"/>
</dbReference>
<dbReference type="GO" id="GO:0016757">
    <property type="term" value="F:glycosyltransferase activity"/>
    <property type="evidence" value="ECO:0007669"/>
    <property type="project" value="UniProtKB-KW"/>
</dbReference>
<accession>A0AA37J065</accession>
<dbReference type="InterPro" id="IPR029044">
    <property type="entry name" value="Nucleotide-diphossugar_trans"/>
</dbReference>
<dbReference type="InterPro" id="IPR050748">
    <property type="entry name" value="Glycosyltrans_8_dom-fam"/>
</dbReference>
<dbReference type="PANTHER" id="PTHR13778:SF47">
    <property type="entry name" value="LIPOPOLYSACCHARIDE 1,3-GALACTOSYLTRANSFERASE"/>
    <property type="match status" value="1"/>
</dbReference>
<evidence type="ECO:0000256" key="1">
    <source>
        <dbReference type="ARBA" id="ARBA00022676"/>
    </source>
</evidence>
<dbReference type="AlphaFoldDB" id="A0AA37J065"/>
<dbReference type="InterPro" id="IPR002495">
    <property type="entry name" value="Glyco_trans_8"/>
</dbReference>
<evidence type="ECO:0000313" key="5">
    <source>
        <dbReference type="Proteomes" id="UP001055185"/>
    </source>
</evidence>
<evidence type="ECO:0000256" key="3">
    <source>
        <dbReference type="ARBA" id="ARBA00022723"/>
    </source>
</evidence>
<organism evidence="4 5">
    <name type="scientific">Faecalibacterium gallinarum</name>
    <dbReference type="NCBI Taxonomy" id="2903556"/>
    <lineage>
        <taxon>Bacteria</taxon>
        <taxon>Bacillati</taxon>
        <taxon>Bacillota</taxon>
        <taxon>Clostridia</taxon>
        <taxon>Eubacteriales</taxon>
        <taxon>Oscillospiraceae</taxon>
        <taxon>Faecalibacterium</taxon>
    </lineage>
</organism>
<dbReference type="Gene3D" id="3.90.550.10">
    <property type="entry name" value="Spore Coat Polysaccharide Biosynthesis Protein SpsA, Chain A"/>
    <property type="match status" value="1"/>
</dbReference>
<dbReference type="GO" id="GO:0046872">
    <property type="term" value="F:metal ion binding"/>
    <property type="evidence" value="ECO:0007669"/>
    <property type="project" value="UniProtKB-KW"/>
</dbReference>
<gene>
    <name evidence="4" type="ORF">JCM17207_21050</name>
</gene>
<dbReference type="EMBL" id="BQKV01000098">
    <property type="protein sequence ID" value="GJN65480.1"/>
    <property type="molecule type" value="Genomic_DNA"/>
</dbReference>
<dbReference type="PANTHER" id="PTHR13778">
    <property type="entry name" value="GLYCOSYLTRANSFERASE 8 DOMAIN-CONTAINING PROTEIN"/>
    <property type="match status" value="1"/>
</dbReference>
<keyword evidence="2" id="KW-0808">Transferase</keyword>
<dbReference type="CDD" id="cd04194">
    <property type="entry name" value="GT8_A4GalT_like"/>
    <property type="match status" value="1"/>
</dbReference>
<comment type="caution">
    <text evidence="4">The sequence shown here is derived from an EMBL/GenBank/DDBJ whole genome shotgun (WGS) entry which is preliminary data.</text>
</comment>
<keyword evidence="5" id="KW-1185">Reference proteome</keyword>
<evidence type="ECO:0000256" key="2">
    <source>
        <dbReference type="ARBA" id="ARBA00022679"/>
    </source>
</evidence>
<keyword evidence="3" id="KW-0479">Metal-binding</keyword>
<dbReference type="SUPFAM" id="SSF53448">
    <property type="entry name" value="Nucleotide-diphospho-sugar transferases"/>
    <property type="match status" value="1"/>
</dbReference>